<feature type="domain" description="Acyl-CoA dehydrogenase/oxidase N-terminal" evidence="4">
    <location>
        <begin position="8"/>
        <end position="114"/>
    </location>
</feature>
<dbReference type="AlphaFoldDB" id="A0AAW7X3N2"/>
<proteinExistence type="predicted"/>
<dbReference type="InterPro" id="IPR013786">
    <property type="entry name" value="AcylCoA_DH/ox_N"/>
</dbReference>
<dbReference type="InterPro" id="IPR009075">
    <property type="entry name" value="AcylCo_DH/oxidase_C"/>
</dbReference>
<dbReference type="Pfam" id="PF02770">
    <property type="entry name" value="Acyl-CoA_dh_M"/>
    <property type="match status" value="1"/>
</dbReference>
<dbReference type="GO" id="GO:0050660">
    <property type="term" value="F:flavin adenine dinucleotide binding"/>
    <property type="evidence" value="ECO:0007669"/>
    <property type="project" value="InterPro"/>
</dbReference>
<gene>
    <name evidence="5" type="ORF">Q4521_01965</name>
</gene>
<dbReference type="PROSITE" id="PS00073">
    <property type="entry name" value="ACYL_COA_DH_2"/>
    <property type="match status" value="1"/>
</dbReference>
<sequence length="386" mass="41465">MSSFSPHALVNLAEDYSAEVLRPAAAQFDQDGGVSKSVIAEMAKIGLLGAALPVEFGGSGVDPLSYGLITEAVGVGCSNTRALLTVHTSLVGETVAKLASSEIKNHYLPLITGGDKIAAFALSESKAGSDAASIQTSFEETATGYRINGHKKWITYGAVADLFLVFASNNGVVNAFIVDRDFAGVKTTPMQGLMASRGAHLAHIEFSNVEVPKANLIGRPGMGFAFVANTALFYGRFSIAWAGVAIARAAVEEMVTYARSREQFSTKLSKHQLVQALIADSVSGLYSAKAMCERISRLRQENDEQAIMETNIAKLHTSRIAKAAADNAVQVLGGNGLWNEYAVERLYREARVLEIIEGSTQIQQMMIANYGLRKYFKPDLKKNYPA</sequence>
<comment type="caution">
    <text evidence="5">The sequence shown here is derived from an EMBL/GenBank/DDBJ whole genome shotgun (WGS) entry which is preliminary data.</text>
</comment>
<dbReference type="Proteomes" id="UP001169760">
    <property type="component" value="Unassembled WGS sequence"/>
</dbReference>
<dbReference type="PANTHER" id="PTHR43884:SF12">
    <property type="entry name" value="ISOVALERYL-COA DEHYDROGENASE, MITOCHONDRIAL-RELATED"/>
    <property type="match status" value="1"/>
</dbReference>
<keyword evidence="1" id="KW-0285">Flavoprotein</keyword>
<dbReference type="RefSeq" id="WP_216064044.1">
    <property type="nucleotide sequence ID" value="NZ_JAHKPP010000027.1"/>
</dbReference>
<evidence type="ECO:0000313" key="6">
    <source>
        <dbReference type="Proteomes" id="UP001169760"/>
    </source>
</evidence>
<feature type="domain" description="Acyl-CoA dehydrogenase/oxidase C-terminal" evidence="2">
    <location>
        <begin position="222"/>
        <end position="369"/>
    </location>
</feature>
<evidence type="ECO:0000313" key="5">
    <source>
        <dbReference type="EMBL" id="MDO6421231.1"/>
    </source>
</evidence>
<organism evidence="5 6">
    <name type="scientific">Saccharophagus degradans</name>
    <dbReference type="NCBI Taxonomy" id="86304"/>
    <lineage>
        <taxon>Bacteria</taxon>
        <taxon>Pseudomonadati</taxon>
        <taxon>Pseudomonadota</taxon>
        <taxon>Gammaproteobacteria</taxon>
        <taxon>Cellvibrionales</taxon>
        <taxon>Cellvibrionaceae</taxon>
        <taxon>Saccharophagus</taxon>
    </lineage>
</organism>
<dbReference type="PROSITE" id="PS00072">
    <property type="entry name" value="ACYL_COA_DH_1"/>
    <property type="match status" value="1"/>
</dbReference>
<dbReference type="EMBL" id="JAUOPB010000001">
    <property type="protein sequence ID" value="MDO6421231.1"/>
    <property type="molecule type" value="Genomic_DNA"/>
</dbReference>
<evidence type="ECO:0000259" key="2">
    <source>
        <dbReference type="Pfam" id="PF00441"/>
    </source>
</evidence>
<evidence type="ECO:0000256" key="1">
    <source>
        <dbReference type="ARBA" id="ARBA00022630"/>
    </source>
</evidence>
<evidence type="ECO:0000259" key="3">
    <source>
        <dbReference type="Pfam" id="PF02770"/>
    </source>
</evidence>
<feature type="domain" description="Acyl-CoA oxidase/dehydrogenase middle" evidence="3">
    <location>
        <begin position="119"/>
        <end position="209"/>
    </location>
</feature>
<name>A0AAW7X3N2_9GAMM</name>
<dbReference type="Pfam" id="PF02771">
    <property type="entry name" value="Acyl-CoA_dh_N"/>
    <property type="match status" value="1"/>
</dbReference>
<dbReference type="GO" id="GO:0003995">
    <property type="term" value="F:acyl-CoA dehydrogenase activity"/>
    <property type="evidence" value="ECO:0007669"/>
    <property type="project" value="InterPro"/>
</dbReference>
<protein>
    <submittedName>
        <fullName evidence="5">Acyl-CoA dehydrogenase family protein</fullName>
    </submittedName>
</protein>
<dbReference type="PANTHER" id="PTHR43884">
    <property type="entry name" value="ACYL-COA DEHYDROGENASE"/>
    <property type="match status" value="1"/>
</dbReference>
<dbReference type="InterPro" id="IPR006089">
    <property type="entry name" value="Acyl-CoA_DH_CS"/>
</dbReference>
<evidence type="ECO:0000259" key="4">
    <source>
        <dbReference type="Pfam" id="PF02771"/>
    </source>
</evidence>
<dbReference type="InterPro" id="IPR006091">
    <property type="entry name" value="Acyl-CoA_Oxase/DH_mid-dom"/>
</dbReference>
<dbReference type="Pfam" id="PF00441">
    <property type="entry name" value="Acyl-CoA_dh_1"/>
    <property type="match status" value="1"/>
</dbReference>
<accession>A0AAW7X3N2</accession>
<reference evidence="5" key="1">
    <citation type="submission" date="2023-07" db="EMBL/GenBank/DDBJ databases">
        <title>Genome content predicts the carbon catabolic preferences of heterotrophic bacteria.</title>
        <authorList>
            <person name="Gralka M."/>
        </authorList>
    </citation>
    <scope>NUCLEOTIDE SEQUENCE</scope>
    <source>
        <strain evidence="5">I3M17_2</strain>
    </source>
</reference>